<reference evidence="2 3" key="1">
    <citation type="journal article" date="2018" name="PLoS Pathog.">
        <title>Evolution of structural diversity of trichothecenes, a family of toxins produced by plant pathogenic and entomopathogenic fungi.</title>
        <authorList>
            <person name="Proctor R.H."/>
            <person name="McCormick S.P."/>
            <person name="Kim H.S."/>
            <person name="Cardoza R.E."/>
            <person name="Stanley A.M."/>
            <person name="Lindo L."/>
            <person name="Kelly A."/>
            <person name="Brown D.W."/>
            <person name="Lee T."/>
            <person name="Vaughan M.M."/>
            <person name="Alexander N.J."/>
            <person name="Busman M."/>
            <person name="Gutierrez S."/>
        </authorList>
    </citation>
    <scope>NUCLEOTIDE SEQUENCE [LARGE SCALE GENOMIC DNA]</scope>
    <source>
        <strain evidence="2 3">NRRL 13405</strain>
    </source>
</reference>
<dbReference type="Proteomes" id="UP000265631">
    <property type="component" value="Unassembled WGS sequence"/>
</dbReference>
<evidence type="ECO:0000313" key="2">
    <source>
        <dbReference type="EMBL" id="RFN53685.1"/>
    </source>
</evidence>
<dbReference type="EMBL" id="PXXK01000038">
    <property type="protein sequence ID" value="RFN53685.1"/>
    <property type="molecule type" value="Genomic_DNA"/>
</dbReference>
<evidence type="ECO:0000313" key="3">
    <source>
        <dbReference type="Proteomes" id="UP000265631"/>
    </source>
</evidence>
<keyword evidence="3" id="KW-1185">Reference proteome</keyword>
<name>A0A395N155_9HYPO</name>
<gene>
    <name evidence="2" type="ORF">FIE12Z_2026</name>
</gene>
<accession>A0A395N155</accession>
<dbReference type="AlphaFoldDB" id="A0A395N155"/>
<organism evidence="2 3">
    <name type="scientific">Fusarium flagelliforme</name>
    <dbReference type="NCBI Taxonomy" id="2675880"/>
    <lineage>
        <taxon>Eukaryota</taxon>
        <taxon>Fungi</taxon>
        <taxon>Dikarya</taxon>
        <taxon>Ascomycota</taxon>
        <taxon>Pezizomycotina</taxon>
        <taxon>Sordariomycetes</taxon>
        <taxon>Hypocreomycetidae</taxon>
        <taxon>Hypocreales</taxon>
        <taxon>Nectriaceae</taxon>
        <taxon>Fusarium</taxon>
        <taxon>Fusarium incarnatum-equiseti species complex</taxon>
    </lineage>
</organism>
<comment type="caution">
    <text evidence="2">The sequence shown here is derived from an EMBL/GenBank/DDBJ whole genome shotgun (WGS) entry which is preliminary data.</text>
</comment>
<evidence type="ECO:0000256" key="1">
    <source>
        <dbReference type="SAM" id="MobiDB-lite"/>
    </source>
</evidence>
<feature type="compositionally biased region" description="Basic and acidic residues" evidence="1">
    <location>
        <begin position="78"/>
        <end position="100"/>
    </location>
</feature>
<proteinExistence type="predicted"/>
<sequence>MVNITADYLQEYKLSSQADTSLVQEYTIFLANTHFSSRQPGGASALGCRTAESFIRNEPDIPQDGIVDAAKAYHRIKRDAGTEEKETGPRKGSLPEEAKIAHGGAEEEEK</sequence>
<protein>
    <submittedName>
        <fullName evidence="2">Uncharacterized protein</fullName>
    </submittedName>
</protein>
<feature type="region of interest" description="Disordered" evidence="1">
    <location>
        <begin position="77"/>
        <end position="110"/>
    </location>
</feature>